<dbReference type="PANTHER" id="PTHR48223:SF1">
    <property type="entry name" value="ABC TRANSMEMBRANE TYPE-1 DOMAIN-CONTAINING PROTEIN"/>
    <property type="match status" value="1"/>
</dbReference>
<feature type="transmembrane region" description="Helical" evidence="1">
    <location>
        <begin position="125"/>
        <end position="145"/>
    </location>
</feature>
<keyword evidence="1" id="KW-0812">Transmembrane</keyword>
<evidence type="ECO:0000313" key="2">
    <source>
        <dbReference type="EMBL" id="KAH9322969.1"/>
    </source>
</evidence>
<sequence length="271" mass="31803">FVCRTAAVPVYRVKNQRCRVLAFRDVTKKDDSNGTEDPESETPQISLSSDWRGVKETKQSSSRTLWGFPGWFSELHKQNLFLRSNEILPKPISRLKFFEGDQIVKELLADKVSHRIVKLWQNSEVWIKWPLAIFLPCFFAVTVLYGNEISSELTPLWIIGPLAMGTFIKLSLVASHLCVRLAINTVVIGMATPGKCMEAMHNCIRAVQLYKQNLVTKRDELISCVRSGEYKEIWWQKFKEYKERKTDEYYDILDFWWPKWRFVERFVKKLL</sequence>
<reference evidence="2 3" key="1">
    <citation type="journal article" date="2021" name="Nat. Plants">
        <title>The Taxus genome provides insights into paclitaxel biosynthesis.</title>
        <authorList>
            <person name="Xiong X."/>
            <person name="Gou J."/>
            <person name="Liao Q."/>
            <person name="Li Y."/>
            <person name="Zhou Q."/>
            <person name="Bi G."/>
            <person name="Li C."/>
            <person name="Du R."/>
            <person name="Wang X."/>
            <person name="Sun T."/>
            <person name="Guo L."/>
            <person name="Liang H."/>
            <person name="Lu P."/>
            <person name="Wu Y."/>
            <person name="Zhang Z."/>
            <person name="Ro D.K."/>
            <person name="Shang Y."/>
            <person name="Huang S."/>
            <person name="Yan J."/>
        </authorList>
    </citation>
    <scope>NUCLEOTIDE SEQUENCE [LARGE SCALE GENOMIC DNA]</scope>
    <source>
        <strain evidence="2">Ta-2019</strain>
    </source>
</reference>
<protein>
    <submittedName>
        <fullName evidence="2">Uncharacterized protein</fullName>
    </submittedName>
</protein>
<feature type="non-terminal residue" evidence="2">
    <location>
        <position position="271"/>
    </location>
</feature>
<keyword evidence="1" id="KW-1133">Transmembrane helix</keyword>
<keyword evidence="3" id="KW-1185">Reference proteome</keyword>
<gene>
    <name evidence="2" type="ORF">KI387_017608</name>
</gene>
<name>A0AA38LFX4_TAXCH</name>
<dbReference type="PANTHER" id="PTHR48223">
    <property type="entry name" value="DEFECTIVE 2759, PUTATIVE ISOFORM 1-RELATED"/>
    <property type="match status" value="1"/>
</dbReference>
<comment type="caution">
    <text evidence="2">The sequence shown here is derived from an EMBL/GenBank/DDBJ whole genome shotgun (WGS) entry which is preliminary data.</text>
</comment>
<dbReference type="AlphaFoldDB" id="A0AA38LFX4"/>
<dbReference type="Proteomes" id="UP000824469">
    <property type="component" value="Unassembled WGS sequence"/>
</dbReference>
<keyword evidence="1" id="KW-0472">Membrane</keyword>
<evidence type="ECO:0000256" key="1">
    <source>
        <dbReference type="SAM" id="Phobius"/>
    </source>
</evidence>
<feature type="transmembrane region" description="Helical" evidence="1">
    <location>
        <begin position="157"/>
        <end position="179"/>
    </location>
</feature>
<dbReference type="EMBL" id="JAHRHJ020000003">
    <property type="protein sequence ID" value="KAH9322969.1"/>
    <property type="molecule type" value="Genomic_DNA"/>
</dbReference>
<organism evidence="2 3">
    <name type="scientific">Taxus chinensis</name>
    <name type="common">Chinese yew</name>
    <name type="synonym">Taxus wallichiana var. chinensis</name>
    <dbReference type="NCBI Taxonomy" id="29808"/>
    <lineage>
        <taxon>Eukaryota</taxon>
        <taxon>Viridiplantae</taxon>
        <taxon>Streptophyta</taxon>
        <taxon>Embryophyta</taxon>
        <taxon>Tracheophyta</taxon>
        <taxon>Spermatophyta</taxon>
        <taxon>Pinopsida</taxon>
        <taxon>Pinidae</taxon>
        <taxon>Conifers II</taxon>
        <taxon>Cupressales</taxon>
        <taxon>Taxaceae</taxon>
        <taxon>Taxus</taxon>
    </lineage>
</organism>
<accession>A0AA38LFX4</accession>
<proteinExistence type="predicted"/>
<evidence type="ECO:0000313" key="3">
    <source>
        <dbReference type="Proteomes" id="UP000824469"/>
    </source>
</evidence>
<dbReference type="OMA" id="ARFWQPV"/>